<evidence type="ECO:0000313" key="3">
    <source>
        <dbReference type="EMBL" id="CAF0747468.1"/>
    </source>
</evidence>
<dbReference type="InterPro" id="IPR006461">
    <property type="entry name" value="PLAC_motif_containing"/>
</dbReference>
<comment type="caution">
    <text evidence="4">The sequence shown here is derived from an EMBL/GenBank/DDBJ whole genome shotgun (WGS) entry which is preliminary data.</text>
</comment>
<dbReference type="Pfam" id="PF04749">
    <property type="entry name" value="PLAC8"/>
    <property type="match status" value="1"/>
</dbReference>
<feature type="region of interest" description="Disordered" evidence="2">
    <location>
        <begin position="436"/>
        <end position="466"/>
    </location>
</feature>
<reference evidence="4" key="1">
    <citation type="submission" date="2021-02" db="EMBL/GenBank/DDBJ databases">
        <authorList>
            <person name="Nowell W R."/>
        </authorList>
    </citation>
    <scope>NUCLEOTIDE SEQUENCE</scope>
</reference>
<feature type="region of interest" description="Disordered" evidence="2">
    <location>
        <begin position="1149"/>
        <end position="1171"/>
    </location>
</feature>
<evidence type="ECO:0000256" key="2">
    <source>
        <dbReference type="SAM" id="MobiDB-lite"/>
    </source>
</evidence>
<dbReference type="Proteomes" id="UP000682733">
    <property type="component" value="Unassembled WGS sequence"/>
</dbReference>
<organism evidence="4 5">
    <name type="scientific">Didymodactylos carnosus</name>
    <dbReference type="NCBI Taxonomy" id="1234261"/>
    <lineage>
        <taxon>Eukaryota</taxon>
        <taxon>Metazoa</taxon>
        <taxon>Spiralia</taxon>
        <taxon>Gnathifera</taxon>
        <taxon>Rotifera</taxon>
        <taxon>Eurotatoria</taxon>
        <taxon>Bdelloidea</taxon>
        <taxon>Philodinida</taxon>
        <taxon>Philodinidae</taxon>
        <taxon>Didymodactylos</taxon>
    </lineage>
</organism>
<dbReference type="EMBL" id="CAJNOK010000358">
    <property type="protein sequence ID" value="CAF0747468.1"/>
    <property type="molecule type" value="Genomic_DNA"/>
</dbReference>
<comment type="similarity">
    <text evidence="1">Belongs to the cornifelin family.</text>
</comment>
<feature type="compositionally biased region" description="Polar residues" evidence="2">
    <location>
        <begin position="436"/>
        <end position="445"/>
    </location>
</feature>
<accession>A0A8S2GPP2</accession>
<gene>
    <name evidence="3" type="ORF">OVA965_LOCUS1812</name>
    <name evidence="4" type="ORF">TMI583_LOCUS1812</name>
</gene>
<dbReference type="AlphaFoldDB" id="A0A8S2GPP2"/>
<protein>
    <recommendedName>
        <fullName evidence="6">Ubiquitin-like protease family profile domain-containing protein</fullName>
    </recommendedName>
</protein>
<dbReference type="EMBL" id="CAJOBA010000358">
    <property type="protein sequence ID" value="CAF3525756.1"/>
    <property type="molecule type" value="Genomic_DNA"/>
</dbReference>
<proteinExistence type="inferred from homology"/>
<dbReference type="Proteomes" id="UP000677228">
    <property type="component" value="Unassembled WGS sequence"/>
</dbReference>
<name>A0A8S2GPP2_9BILA</name>
<evidence type="ECO:0000313" key="5">
    <source>
        <dbReference type="Proteomes" id="UP000682733"/>
    </source>
</evidence>
<evidence type="ECO:0008006" key="6">
    <source>
        <dbReference type="Google" id="ProtNLM"/>
    </source>
</evidence>
<sequence>MDFPRCLKSYFGLGCLIHMGKRALLREKYGIIEQPNDFLVTWCCPVCAMCQEARELKRRDTEIKLLNETTAYTKDIIKDGIKQKTIWGRLCTSIGIGDNNANRKCIYDAWIKNRWNVQAVLERKTLIEHSSLFCSTEKPSDVCDYEQKDLSSEESNGQDDNMSIVGPFSGISTTSTLQFGVSIADDGECDLSLPIKDYYSVMQDNIRTETYGFKFQEQLLSKVRTDHNTRNMNVPPSIVLKVIHHVTNILQQRYANAQINVDSQYALSMNKSESASTNNIIGIIFDGNHWCCVSNFDLNRNKFVVFDSSFNNRIPILLQRKITAFITERNTLNDVLLEIPTIPQQQPDAYNDAYISLAYAWLISSQNNLANVLQHVRYVQFKTDNLRQRFEKLISVSDTSQLLFPYDSWYPTFEQVKMQSFKIALQLTSRPKCNEQSALRSQATDAQEESDSRKQSSPMSKRIEKQAKFGNREQLAQIAQKVAEAECEVVENTLLMIRDAVDIYSNVDFGMKMLSVVSNETATTVNNAREEIVRPPPKSAAPQIQHHEKLSSEKIVIAAKNLFTQKKLCAHNQCNQEEDFTESEQTVLNTLQRRTGKKLKENVLNNFVIQVSDPDMVKFRRLFEERNMKHVIKSSSSVYSMNEDVDDKNKKSRNLEWKVLIDKYVKATNDFYVFMYDKHHWTKSTKQRKKDDFLFSADAHCAFEDCSCRFHCIILNGGKLVFNYLGSVNHSRIQLLSRPIRASRRIEFGNQIAIGATPGSLRLEKLKSLSTDNRESGNRNVVGSSPSVIRKIASDQNVKLSKDKELDTSLRLIQNEQNLKISPDEQVTGFLQEICTVPLRLICFTAGGIASWHAYGDNMPMSWDATGGIVANHGKRIYYYELTMSNLSKGGPSLPVTCMLSNSHGAMDIVHWMNCFKERYKTVYGYGEPFPKPPVIHSDRALVFLLAGLQFFNQDETMAEYVERGSRIVQKTATHADLTKTIVHSCLGHLMKNVKKHATKELQKKQILFGMWLIALLVNCNTLNEMDVVWENICTVLLSSTQNDLFKFSLSTLSKMADTMNGDPDKESFILQNVHVNGNAECKHNIHCGCHKSRTTGLSESRMRVVKQTILCNKVYNRIDQAVARLGETIVAVETNYADYHVLNRNKKKLPTKKHKPATENWNKRKHPIKPTGVYQEKPTINLVTQINNRFIKENKSHFGMILSVTIRHYMSY</sequence>
<evidence type="ECO:0000313" key="4">
    <source>
        <dbReference type="EMBL" id="CAF3525756.1"/>
    </source>
</evidence>
<evidence type="ECO:0000256" key="1">
    <source>
        <dbReference type="ARBA" id="ARBA00009024"/>
    </source>
</evidence>